<feature type="transmembrane region" description="Helical" evidence="1">
    <location>
        <begin position="24"/>
        <end position="57"/>
    </location>
</feature>
<keyword evidence="1" id="KW-1133">Transmembrane helix</keyword>
<sequence length="80" mass="9147">MLKGDDIMWHDIKRVIDKNRGKVIGAIIGLLISIFYISFGFLRATFIIISVGIGYFIGKRIDDDKDFIQTVKKLLGPRDF</sequence>
<dbReference type="STRING" id="1120990.SAMN03080614_100196"/>
<evidence type="ECO:0000256" key="1">
    <source>
        <dbReference type="SAM" id="Phobius"/>
    </source>
</evidence>
<accession>A0A1H9Y3G1</accession>
<dbReference type="Proteomes" id="UP000243819">
    <property type="component" value="Unassembled WGS sequence"/>
</dbReference>
<evidence type="ECO:0000313" key="3">
    <source>
        <dbReference type="Proteomes" id="UP000243819"/>
    </source>
</evidence>
<keyword evidence="3" id="KW-1185">Reference proteome</keyword>
<organism evidence="2 3">
    <name type="scientific">Anaerobranca gottschalkii DSM 13577</name>
    <dbReference type="NCBI Taxonomy" id="1120990"/>
    <lineage>
        <taxon>Bacteria</taxon>
        <taxon>Bacillati</taxon>
        <taxon>Bacillota</taxon>
        <taxon>Clostridia</taxon>
        <taxon>Eubacteriales</taxon>
        <taxon>Proteinivoracaceae</taxon>
        <taxon>Anaerobranca</taxon>
    </lineage>
</organism>
<dbReference type="Pfam" id="PF10031">
    <property type="entry name" value="DUF2273"/>
    <property type="match status" value="1"/>
</dbReference>
<dbReference type="EMBL" id="FOIF01000001">
    <property type="protein sequence ID" value="SES62880.1"/>
    <property type="molecule type" value="Genomic_DNA"/>
</dbReference>
<name>A0A1H9Y3G1_9FIRM</name>
<gene>
    <name evidence="2" type="ORF">SAMN03080614_100196</name>
</gene>
<keyword evidence="1" id="KW-0812">Transmembrane</keyword>
<protein>
    <submittedName>
        <fullName evidence="2">Uncharacterized membrane protein</fullName>
    </submittedName>
</protein>
<reference evidence="3" key="1">
    <citation type="submission" date="2016-10" db="EMBL/GenBank/DDBJ databases">
        <authorList>
            <person name="Varghese N."/>
            <person name="Submissions S."/>
        </authorList>
    </citation>
    <scope>NUCLEOTIDE SEQUENCE [LARGE SCALE GENOMIC DNA]</scope>
    <source>
        <strain evidence="3">DSM 13577</strain>
    </source>
</reference>
<keyword evidence="1" id="KW-0472">Membrane</keyword>
<proteinExistence type="predicted"/>
<dbReference type="InterPro" id="IPR018730">
    <property type="entry name" value="DUF2273"/>
</dbReference>
<evidence type="ECO:0000313" key="2">
    <source>
        <dbReference type="EMBL" id="SES62880.1"/>
    </source>
</evidence>
<dbReference type="AlphaFoldDB" id="A0A1H9Y3G1"/>